<feature type="region of interest" description="Disordered" evidence="1">
    <location>
        <begin position="764"/>
        <end position="794"/>
    </location>
</feature>
<dbReference type="STRING" id="1196081.A0A364KTZ3"/>
<dbReference type="GO" id="GO:0000812">
    <property type="term" value="C:Swr1 complex"/>
    <property type="evidence" value="ECO:0007669"/>
    <property type="project" value="InterPro"/>
</dbReference>
<accession>A0A364KTZ3</accession>
<feature type="compositionally biased region" description="Low complexity" evidence="1">
    <location>
        <begin position="229"/>
        <end position="240"/>
    </location>
</feature>
<evidence type="ECO:0000259" key="2">
    <source>
        <dbReference type="Pfam" id="PF24707"/>
    </source>
</evidence>
<dbReference type="GO" id="GO:0140849">
    <property type="term" value="F:ATP-dependent H2AZ histone chaperone activity"/>
    <property type="evidence" value="ECO:0007669"/>
    <property type="project" value="InterPro"/>
</dbReference>
<feature type="compositionally biased region" description="Pro residues" evidence="1">
    <location>
        <begin position="491"/>
        <end position="502"/>
    </location>
</feature>
<dbReference type="Proteomes" id="UP000249363">
    <property type="component" value="Unassembled WGS sequence"/>
</dbReference>
<feature type="compositionally biased region" description="Polar residues" evidence="1">
    <location>
        <begin position="380"/>
        <end position="395"/>
    </location>
</feature>
<dbReference type="OrthoDB" id="5338195at2759"/>
<evidence type="ECO:0000313" key="3">
    <source>
        <dbReference type="EMBL" id="RAO67027.1"/>
    </source>
</evidence>
<organism evidence="3 4">
    <name type="scientific">Talaromyces amestolkiae</name>
    <dbReference type="NCBI Taxonomy" id="1196081"/>
    <lineage>
        <taxon>Eukaryota</taxon>
        <taxon>Fungi</taxon>
        <taxon>Dikarya</taxon>
        <taxon>Ascomycota</taxon>
        <taxon>Pezizomycotina</taxon>
        <taxon>Eurotiomycetes</taxon>
        <taxon>Eurotiomycetidae</taxon>
        <taxon>Eurotiales</taxon>
        <taxon>Trichocomaceae</taxon>
        <taxon>Talaromyces</taxon>
        <taxon>Talaromyces sect. Talaromyces</taxon>
    </lineage>
</organism>
<feature type="region of interest" description="Disordered" evidence="1">
    <location>
        <begin position="1"/>
        <end position="81"/>
    </location>
</feature>
<feature type="region of interest" description="Disordered" evidence="1">
    <location>
        <begin position="304"/>
        <end position="542"/>
    </location>
</feature>
<dbReference type="AlphaFoldDB" id="A0A364KTZ3"/>
<dbReference type="Pfam" id="PF24707">
    <property type="entry name" value="Swc3"/>
    <property type="match status" value="1"/>
</dbReference>
<dbReference type="InterPro" id="IPR037651">
    <property type="entry name" value="Swc3"/>
</dbReference>
<feature type="compositionally biased region" description="Basic and acidic residues" evidence="1">
    <location>
        <begin position="766"/>
        <end position="776"/>
    </location>
</feature>
<reference evidence="3 4" key="1">
    <citation type="journal article" date="2017" name="Biotechnol. Biofuels">
        <title>Differential beta-glucosidase expression as a function of carbon source availability in Talaromyces amestolkiae: a genomic and proteomic approach.</title>
        <authorList>
            <person name="de Eugenio L.I."/>
            <person name="Mendez-Liter J.A."/>
            <person name="Nieto-Dominguez M."/>
            <person name="Alonso L."/>
            <person name="Gil-Munoz J."/>
            <person name="Barriuso J."/>
            <person name="Prieto A."/>
            <person name="Martinez M.J."/>
        </authorList>
    </citation>
    <scope>NUCLEOTIDE SEQUENCE [LARGE SCALE GENOMIC DNA]</scope>
    <source>
        <strain evidence="3 4">CIB</strain>
    </source>
</reference>
<keyword evidence="4" id="KW-1185">Reference proteome</keyword>
<feature type="compositionally biased region" description="Low complexity" evidence="1">
    <location>
        <begin position="503"/>
        <end position="513"/>
    </location>
</feature>
<protein>
    <recommendedName>
        <fullName evidence="2">SWR1-complex protein 3 domain-containing protein</fullName>
    </recommendedName>
</protein>
<sequence>MAEKRKLPARERREPAAKRRVSEAISESSSRRKKSTPALTQASTPVAKPTPERQATPEPIEEPLPTKVKEADPLPTRIKAQPSLTLSDKEYQSFAESAILSISLDRSKKKWLSDGIFERYWTKPKKTKREQLEGKNPPKDSMTKIGACKIIIEPHHFDGMIYTVKDPNAKPTVQITAPQRHIIHYGPPPPQAGYQYQHYAPPQQMRPPPYPYQTPNTQHVPPRAPQPPQSVSRQPPVQAQGPPPQPAKPSPDPVIQMLATRAASDPELKALMRIVASSKATQEQLRIFQGHIDELNAIIRQRERQQQQYYQQNPQAPRPQSAQPQNSPPAAPLTPQQAQKPPQQSQTVSTQSTPAPAPSSTPKSPSTPVPISNTVKPEAPSQSGAQATSQANSTKQESQSQPAPSTAQSSNTNIDTPTPNDTPNIKTEPEMSTTAAAAPTPPPAASAPPTPTPPVQPPTVAPISTPAAPSPAPYNAPKVSPAPGYASANPSPQPLSPYPPGPSQHSPYHTPYYPTGPPPIKARGAPPNYGPSNTYYQSVPAPPAPKPPIKAVVFEFTSPLTPYGSSTSGHAGSGDRYLFPEYTILEYQAGGTVLLASFLLVRKVDPNTKFPLELAADAAPKTKSKASKSKKKDKGKAADESGPSTPAPDNEASAAGALTDEKKQPETNGTKEETPTTTNVQPKKEEPSNLKEYYQPITMRFYSSKPATLEPLSRIVKPAAEVRKYMEEIMERAERAPAGFLPFRLPREKPLEIVDEADASAAVAAEDAKSKSRDESLAIATPRDGEDGGDAAAVEDVGQEDLEFLLKDYYDAPSGLVPIRA</sequence>
<feature type="region of interest" description="Disordered" evidence="1">
    <location>
        <begin position="618"/>
        <end position="692"/>
    </location>
</feature>
<feature type="region of interest" description="Disordered" evidence="1">
    <location>
        <begin position="182"/>
        <end position="253"/>
    </location>
</feature>
<feature type="compositionally biased region" description="Low complexity" evidence="1">
    <location>
        <begin position="192"/>
        <end position="203"/>
    </location>
</feature>
<name>A0A364KTZ3_TALAM</name>
<feature type="compositionally biased region" description="Basic and acidic residues" evidence="1">
    <location>
        <begin position="1"/>
        <end position="22"/>
    </location>
</feature>
<evidence type="ECO:0000313" key="4">
    <source>
        <dbReference type="Proteomes" id="UP000249363"/>
    </source>
</evidence>
<feature type="domain" description="SWR1-complex protein 3" evidence="2">
    <location>
        <begin position="73"/>
        <end position="167"/>
    </location>
</feature>
<gene>
    <name evidence="3" type="ORF">BHQ10_003039</name>
</gene>
<feature type="compositionally biased region" description="Low complexity" evidence="1">
    <location>
        <begin position="306"/>
        <end position="325"/>
    </location>
</feature>
<proteinExistence type="predicted"/>
<dbReference type="PANTHER" id="PTHR28108">
    <property type="entry name" value="SWR1-COMPLEX PROTEIN 3"/>
    <property type="match status" value="1"/>
</dbReference>
<feature type="compositionally biased region" description="Pro residues" evidence="1">
    <location>
        <begin position="439"/>
        <end position="460"/>
    </location>
</feature>
<dbReference type="RefSeq" id="XP_040731543.1">
    <property type="nucleotide sequence ID" value="XM_040875251.1"/>
</dbReference>
<dbReference type="PANTHER" id="PTHR28108:SF1">
    <property type="entry name" value="SWR1-COMPLEX PROTEIN 3"/>
    <property type="match status" value="1"/>
</dbReference>
<dbReference type="InterPro" id="IPR057558">
    <property type="entry name" value="Swc3_dom"/>
</dbReference>
<feature type="compositionally biased region" description="Basic residues" evidence="1">
    <location>
        <begin position="622"/>
        <end position="634"/>
    </location>
</feature>
<evidence type="ECO:0000256" key="1">
    <source>
        <dbReference type="SAM" id="MobiDB-lite"/>
    </source>
</evidence>
<dbReference type="GeneID" id="63792255"/>
<comment type="caution">
    <text evidence="3">The sequence shown here is derived from an EMBL/GenBank/DDBJ whole genome shotgun (WGS) entry which is preliminary data.</text>
</comment>
<feature type="compositionally biased region" description="Low complexity" evidence="1">
    <location>
        <begin position="333"/>
        <end position="372"/>
    </location>
</feature>
<feature type="compositionally biased region" description="Low complexity" evidence="1">
    <location>
        <begin position="396"/>
        <end position="425"/>
    </location>
</feature>
<feature type="compositionally biased region" description="Basic and acidic residues" evidence="1">
    <location>
        <begin position="659"/>
        <end position="674"/>
    </location>
</feature>
<feature type="compositionally biased region" description="Pro residues" evidence="1">
    <location>
        <begin position="241"/>
        <end position="252"/>
    </location>
</feature>
<dbReference type="EMBL" id="MIKG01000004">
    <property type="protein sequence ID" value="RAO67027.1"/>
    <property type="molecule type" value="Genomic_DNA"/>
</dbReference>